<organism evidence="1">
    <name type="scientific">uncultured Caudovirales phage</name>
    <dbReference type="NCBI Taxonomy" id="2100421"/>
    <lineage>
        <taxon>Viruses</taxon>
        <taxon>Duplodnaviria</taxon>
        <taxon>Heunggongvirae</taxon>
        <taxon>Uroviricota</taxon>
        <taxon>Caudoviricetes</taxon>
        <taxon>Peduoviridae</taxon>
        <taxon>Maltschvirus</taxon>
        <taxon>Maltschvirus maltsch</taxon>
    </lineage>
</organism>
<proteinExistence type="predicted"/>
<name>A0A6J5L159_9CAUD</name>
<sequence length="442" mass="48329">MLTFKSVLTESASISQEYVKSLIQAVYSGQLVVTGSTSITVKVDDRSEVKSNLYNLLDHNKIPYKDIDVAGSSFKGTQINHNGKIIKITFKNTKAGGSGAGSAITNLGESAQCWYTAVAFNGYDLKTADDFYNCTKHIKSKCFTTADYNAIKSLPDDWIKSSIKIANHMKTMSIFKTKMANYDFHRGSNMVVKISKMYASANKADKRFSDINKWTPADIWVATKAGELAINNASNTQDWVSLNQLILSLYESKDLIGVSLKKAETNVHHEVFNYGVNENLAKFNSMKISSKSKDGYLLFAYKDDPNMSIQFRSFDKVSGWQGEIKGKYASGGKIGGGNIAAIMKRVAGITLSSADAKSIATKVKAGNTSIDQSILGFAKQLNIGVNTPSEQEPDWKYSKFLTLEFLAAFSKLTPANQSIAIKEIVGYAASATDTSAVFIKIS</sequence>
<accession>A0A6J5L159</accession>
<evidence type="ECO:0000313" key="1">
    <source>
        <dbReference type="EMBL" id="CAB4127322.1"/>
    </source>
</evidence>
<protein>
    <submittedName>
        <fullName evidence="1">Uncharacterized protein</fullName>
    </submittedName>
</protein>
<reference evidence="1" key="1">
    <citation type="submission" date="2020-04" db="EMBL/GenBank/DDBJ databases">
        <authorList>
            <person name="Chiriac C."/>
            <person name="Salcher M."/>
            <person name="Ghai R."/>
            <person name="Kavagutti S V."/>
        </authorList>
    </citation>
    <scope>NUCLEOTIDE SEQUENCE</scope>
</reference>
<dbReference type="EMBL" id="LR796208">
    <property type="protein sequence ID" value="CAB4127322.1"/>
    <property type="molecule type" value="Genomic_DNA"/>
</dbReference>
<gene>
    <name evidence="1" type="ORF">UFOVP84_129</name>
</gene>